<dbReference type="NCBIfam" id="TIGR01280">
    <property type="entry name" value="xseB"/>
    <property type="match status" value="1"/>
</dbReference>
<evidence type="ECO:0000313" key="8">
    <source>
        <dbReference type="EMBL" id="RFF31911.1"/>
    </source>
</evidence>
<dbReference type="Gene3D" id="1.10.287.1040">
    <property type="entry name" value="Exonuclease VII, small subunit"/>
    <property type="match status" value="1"/>
</dbReference>
<comment type="similarity">
    <text evidence="1 6">Belongs to the XseB family.</text>
</comment>
<dbReference type="PANTHER" id="PTHR34137">
    <property type="entry name" value="EXODEOXYRIBONUCLEASE 7 SMALL SUBUNIT"/>
    <property type="match status" value="1"/>
</dbReference>
<dbReference type="NCBIfam" id="NF002140">
    <property type="entry name" value="PRK00977.1-4"/>
    <property type="match status" value="1"/>
</dbReference>
<evidence type="ECO:0000256" key="1">
    <source>
        <dbReference type="ARBA" id="ARBA00009998"/>
    </source>
</evidence>
<accession>A0A3E1KBC5</accession>
<reference evidence="8 9" key="1">
    <citation type="submission" date="2018-08" db="EMBL/GenBank/DDBJ databases">
        <title>Wenzhouxiangella salilacus sp. nov., a novel bacterium isolated from a saline lake in Xinjiang Province, China.</title>
        <authorList>
            <person name="Han S."/>
        </authorList>
    </citation>
    <scope>NUCLEOTIDE SEQUENCE [LARGE SCALE GENOMIC DNA]</scope>
    <source>
        <strain evidence="8 9">XDB06</strain>
    </source>
</reference>
<name>A0A3E1KBC5_9GAMM</name>
<organism evidence="8 9">
    <name type="scientific">Wenzhouxiangella sediminis</name>
    <dbReference type="NCBI Taxonomy" id="1792836"/>
    <lineage>
        <taxon>Bacteria</taxon>
        <taxon>Pseudomonadati</taxon>
        <taxon>Pseudomonadota</taxon>
        <taxon>Gammaproteobacteria</taxon>
        <taxon>Chromatiales</taxon>
        <taxon>Wenzhouxiangellaceae</taxon>
        <taxon>Wenzhouxiangella</taxon>
    </lineage>
</organism>
<dbReference type="Proteomes" id="UP000260351">
    <property type="component" value="Unassembled WGS sequence"/>
</dbReference>
<dbReference type="InterPro" id="IPR003761">
    <property type="entry name" value="Exonuc_VII_S"/>
</dbReference>
<dbReference type="Pfam" id="PF02609">
    <property type="entry name" value="Exonuc_VII_S"/>
    <property type="match status" value="1"/>
</dbReference>
<dbReference type="SUPFAM" id="SSF116842">
    <property type="entry name" value="XseB-like"/>
    <property type="match status" value="1"/>
</dbReference>
<dbReference type="GO" id="GO:0008855">
    <property type="term" value="F:exodeoxyribonuclease VII activity"/>
    <property type="evidence" value="ECO:0007669"/>
    <property type="project" value="UniProtKB-UniRule"/>
</dbReference>
<dbReference type="GO" id="GO:0005829">
    <property type="term" value="C:cytosol"/>
    <property type="evidence" value="ECO:0007669"/>
    <property type="project" value="TreeGrafter"/>
</dbReference>
<dbReference type="PANTHER" id="PTHR34137:SF1">
    <property type="entry name" value="EXODEOXYRIBONUCLEASE 7 SMALL SUBUNIT"/>
    <property type="match status" value="1"/>
</dbReference>
<sequence length="91" mass="9736">MSKQAASTKGSGAEKSGEAPDFETSLAELEGLVEALESGDLSLAESLERFKRGVELSKHCHEMLDQARQSVEILTRPEDEASAQAFDKPAG</sequence>
<keyword evidence="2 6" id="KW-0963">Cytoplasm</keyword>
<dbReference type="EC" id="3.1.11.6" evidence="6"/>
<comment type="catalytic activity">
    <reaction evidence="6">
        <text>Exonucleolytic cleavage in either 5'- to 3'- or 3'- to 5'-direction to yield nucleoside 5'-phosphates.</text>
        <dbReference type="EC" id="3.1.11.6"/>
    </reaction>
</comment>
<comment type="subcellular location">
    <subcellularLocation>
        <location evidence="6">Cytoplasm</location>
    </subcellularLocation>
</comment>
<dbReference type="GO" id="GO:0009318">
    <property type="term" value="C:exodeoxyribonuclease VII complex"/>
    <property type="evidence" value="ECO:0007669"/>
    <property type="project" value="UniProtKB-UniRule"/>
</dbReference>
<evidence type="ECO:0000313" key="9">
    <source>
        <dbReference type="Proteomes" id="UP000260351"/>
    </source>
</evidence>
<evidence type="ECO:0000256" key="2">
    <source>
        <dbReference type="ARBA" id="ARBA00022490"/>
    </source>
</evidence>
<dbReference type="OrthoDB" id="9801128at2"/>
<protein>
    <recommendedName>
        <fullName evidence="6">Exodeoxyribonuclease 7 small subunit</fullName>
        <ecNumber evidence="6">3.1.11.6</ecNumber>
    </recommendedName>
    <alternativeName>
        <fullName evidence="6">Exodeoxyribonuclease VII small subunit</fullName>
        <shortName evidence="6">Exonuclease VII small subunit</shortName>
    </alternativeName>
</protein>
<keyword evidence="3 6" id="KW-0540">Nuclease</keyword>
<dbReference type="GO" id="GO:0006308">
    <property type="term" value="P:DNA catabolic process"/>
    <property type="evidence" value="ECO:0007669"/>
    <property type="project" value="UniProtKB-UniRule"/>
</dbReference>
<evidence type="ECO:0000256" key="4">
    <source>
        <dbReference type="ARBA" id="ARBA00022801"/>
    </source>
</evidence>
<comment type="subunit">
    <text evidence="6">Heterooligomer composed of large and small subunits.</text>
</comment>
<keyword evidence="4 6" id="KW-0378">Hydrolase</keyword>
<gene>
    <name evidence="6 8" type="primary">xseB</name>
    <name evidence="8" type="ORF">DZC52_02650</name>
</gene>
<dbReference type="RefSeq" id="WP_116649569.1">
    <property type="nucleotide sequence ID" value="NZ_QUZK01000014.1"/>
</dbReference>
<evidence type="ECO:0000256" key="7">
    <source>
        <dbReference type="SAM" id="MobiDB-lite"/>
    </source>
</evidence>
<comment type="caution">
    <text evidence="8">The sequence shown here is derived from an EMBL/GenBank/DDBJ whole genome shotgun (WGS) entry which is preliminary data.</text>
</comment>
<dbReference type="AlphaFoldDB" id="A0A3E1KBC5"/>
<evidence type="ECO:0000256" key="5">
    <source>
        <dbReference type="ARBA" id="ARBA00022839"/>
    </source>
</evidence>
<evidence type="ECO:0000256" key="6">
    <source>
        <dbReference type="HAMAP-Rule" id="MF_00337"/>
    </source>
</evidence>
<dbReference type="EMBL" id="QUZK01000014">
    <property type="protein sequence ID" value="RFF31911.1"/>
    <property type="molecule type" value="Genomic_DNA"/>
</dbReference>
<keyword evidence="9" id="KW-1185">Reference proteome</keyword>
<feature type="region of interest" description="Disordered" evidence="7">
    <location>
        <begin position="1"/>
        <end position="24"/>
    </location>
</feature>
<evidence type="ECO:0000256" key="3">
    <source>
        <dbReference type="ARBA" id="ARBA00022722"/>
    </source>
</evidence>
<feature type="compositionally biased region" description="Polar residues" evidence="7">
    <location>
        <begin position="1"/>
        <end position="10"/>
    </location>
</feature>
<dbReference type="InterPro" id="IPR037004">
    <property type="entry name" value="Exonuc_VII_ssu_sf"/>
</dbReference>
<keyword evidence="5 6" id="KW-0269">Exonuclease</keyword>
<proteinExistence type="inferred from homology"/>
<comment type="function">
    <text evidence="6">Bidirectionally degrades single-stranded DNA into large acid-insoluble oligonucleotides, which are then degraded further into small acid-soluble oligonucleotides.</text>
</comment>
<dbReference type="HAMAP" id="MF_00337">
    <property type="entry name" value="Exonuc_7_S"/>
    <property type="match status" value="1"/>
</dbReference>